<reference evidence="1 2" key="1">
    <citation type="journal article" date="2020" name="Genes (Basel)">
        <title>Genomic Comparison of Insect Gut Symbionts from Divergent Burkholderia Subclades.</title>
        <authorList>
            <person name="Takeshita K."/>
            <person name="Kikuchi Y."/>
        </authorList>
    </citation>
    <scope>NUCLEOTIDE SEQUENCE [LARGE SCALE GENOMIC DNA]</scope>
    <source>
        <strain evidence="1 2">PGU16</strain>
        <plasmid evidence="1 2">PPGU16_p2</plasmid>
    </source>
</reference>
<evidence type="ECO:0000313" key="2">
    <source>
        <dbReference type="Proteomes" id="UP000510888"/>
    </source>
</evidence>
<sequence>MDLREIQALHAQYTAQPVIIDIASHTAAMPALPAPDAGPSARVRVLHLAGGCARQASLPSSRLP</sequence>
<name>A0A7I8C5Z5_9BURK</name>
<keyword evidence="2" id="KW-1185">Reference proteome</keyword>
<accession>A0A7I8C5Z5</accession>
<geneLocation type="plasmid" evidence="1 2">
    <name>PPGU16_p2</name>
</geneLocation>
<dbReference type="AlphaFoldDB" id="A0A7I8C5Z5"/>
<dbReference type="Proteomes" id="UP000510888">
    <property type="component" value="Plasmid PPGU16_p2"/>
</dbReference>
<organism evidence="1 2">
    <name type="scientific">Paraburkholderia largidicola</name>
    <dbReference type="NCBI Taxonomy" id="3014751"/>
    <lineage>
        <taxon>Bacteria</taxon>
        <taxon>Pseudomonadati</taxon>
        <taxon>Pseudomonadota</taxon>
        <taxon>Betaproteobacteria</taxon>
        <taxon>Burkholderiales</taxon>
        <taxon>Burkholderiaceae</taxon>
        <taxon>Paraburkholderia</taxon>
    </lineage>
</organism>
<proteinExistence type="predicted"/>
<protein>
    <submittedName>
        <fullName evidence="1">Uncharacterized protein</fullName>
    </submittedName>
</protein>
<keyword evidence="1" id="KW-0614">Plasmid</keyword>
<dbReference type="EMBL" id="AP023177">
    <property type="protein sequence ID" value="BCF95250.1"/>
    <property type="molecule type" value="Genomic_DNA"/>
</dbReference>
<dbReference type="KEGG" id="plad:PPGU16_83170"/>
<gene>
    <name evidence="1" type="ORF">PPGU16_83170</name>
</gene>
<evidence type="ECO:0000313" key="1">
    <source>
        <dbReference type="EMBL" id="BCF95250.1"/>
    </source>
</evidence>